<feature type="compositionally biased region" description="Polar residues" evidence="4">
    <location>
        <begin position="71"/>
        <end position="86"/>
    </location>
</feature>
<feature type="region of interest" description="Disordered" evidence="4">
    <location>
        <begin position="333"/>
        <end position="681"/>
    </location>
</feature>
<dbReference type="Gene3D" id="3.40.50.300">
    <property type="entry name" value="P-loop containing nucleotide triphosphate hydrolases"/>
    <property type="match status" value="1"/>
</dbReference>
<dbReference type="InterPro" id="IPR055355">
    <property type="entry name" value="ZP-C"/>
</dbReference>
<gene>
    <name evidence="7" type="ORF">SKAU_G00118180</name>
</gene>
<evidence type="ECO:0000256" key="3">
    <source>
        <dbReference type="ARBA" id="ARBA00023134"/>
    </source>
</evidence>
<dbReference type="SUPFAM" id="SSF52540">
    <property type="entry name" value="P-loop containing nucleoside triphosphate hydrolases"/>
    <property type="match status" value="1"/>
</dbReference>
<comment type="similarity">
    <text evidence="1">Belongs to the TRAFAC class TrmE-Era-EngA-EngB-Septin-like GTPase superfamily. AIG1/Toc34/Toc159-like paraseptin GTPase family. IAN subfamily.</text>
</comment>
<feature type="transmembrane region" description="Helical" evidence="5">
    <location>
        <begin position="103"/>
        <end position="124"/>
    </location>
</feature>
<dbReference type="PROSITE" id="PS51720">
    <property type="entry name" value="G_AIG1"/>
    <property type="match status" value="1"/>
</dbReference>
<feature type="domain" description="AIG1-type G" evidence="6">
    <location>
        <begin position="135"/>
        <end position="327"/>
    </location>
</feature>
<evidence type="ECO:0000256" key="2">
    <source>
        <dbReference type="ARBA" id="ARBA00022741"/>
    </source>
</evidence>
<dbReference type="InterPro" id="IPR045058">
    <property type="entry name" value="GIMA/IAN/Toc"/>
</dbReference>
<evidence type="ECO:0000259" key="6">
    <source>
        <dbReference type="PROSITE" id="PS51720"/>
    </source>
</evidence>
<dbReference type="EMBL" id="JAINUF010000004">
    <property type="protein sequence ID" value="KAJ8362987.1"/>
    <property type="molecule type" value="Genomic_DNA"/>
</dbReference>
<accession>A0A9Q1IZZ9</accession>
<protein>
    <recommendedName>
        <fullName evidence="6">AIG1-type G domain-containing protein</fullName>
    </recommendedName>
</protein>
<dbReference type="CDD" id="cd01852">
    <property type="entry name" value="AIG1"/>
    <property type="match status" value="1"/>
</dbReference>
<keyword evidence="5" id="KW-0812">Transmembrane</keyword>
<dbReference type="AlphaFoldDB" id="A0A9Q1IZZ9"/>
<evidence type="ECO:0000256" key="5">
    <source>
        <dbReference type="SAM" id="Phobius"/>
    </source>
</evidence>
<dbReference type="Pfam" id="PF04548">
    <property type="entry name" value="AIG1"/>
    <property type="match status" value="1"/>
</dbReference>
<dbReference type="PANTHER" id="PTHR10903:SF188">
    <property type="entry name" value="GTPASE IMAP FAMILY MEMBER 2-LIKE-RELATED"/>
    <property type="match status" value="1"/>
</dbReference>
<keyword evidence="5" id="KW-0472">Membrane</keyword>
<keyword evidence="5" id="KW-1133">Transmembrane helix</keyword>
<name>A0A9Q1IZZ9_SYNKA</name>
<proteinExistence type="inferred from homology"/>
<evidence type="ECO:0000313" key="7">
    <source>
        <dbReference type="EMBL" id="KAJ8362987.1"/>
    </source>
</evidence>
<dbReference type="GO" id="GO:0005525">
    <property type="term" value="F:GTP binding"/>
    <property type="evidence" value="ECO:0007669"/>
    <property type="project" value="UniProtKB-KW"/>
</dbReference>
<dbReference type="OrthoDB" id="2015116at2759"/>
<evidence type="ECO:0000313" key="8">
    <source>
        <dbReference type="Proteomes" id="UP001152622"/>
    </source>
</evidence>
<keyword evidence="3" id="KW-0342">GTP-binding</keyword>
<sequence length="820" mass="97175">MQTDHSKEEPPCFSKETEPMESRSHYTVEALQGHILEEVTEDLDWKLCQQEETKHLSVSMETELGERQSPMADTQSLHRNGQKPESTFKPTSIFEKWSRIKGIMGKILVLNFGCFLLTMALIIYTQKESGRRPAAHNLSIVLVGKTGSGKSATGNTILRREAFKEGLSPVATTLKCEKRSGEVAGMKVTVIDTPGIFDTSISNDQIRHEMAESISHLFLLVIRLGRFTEEERGISKWIQDNFGGEAFQYTMVLFTGGDELSTPVEEFLRKSSGLQEVVSRCGGGYHVFNNKDKNNQVQVTELLQKIEAVLFNMTGYHHATKMIQQAQRKIQAEEERKREESESEIRAEEERKRQESEREIRAEEERKREESEKEIRAEEERKREESEREIRAEEERKREEFEREIRAEEERKREESEKEIRAEEERKREESESVIRAEEERKRKESEKEIRAEEERKREEFEREIRAEEERKREESEREIRAEEERKREESDREIRAEEERKREESDREIRAEEERKRKESEKVIRAEEERKREEFEREIRAEEERKREESEKEIRAEEERKREESEREIRAEEERKRKESEKEIRAEEERKREESEREIRAEEERKREEFEREIRAEEERKREESEREIRAEEERKREESDREIRAEEERKREESDREIRAEEERKRKESEKEIRAEEERKRKEFLRESSGLQEVVSRFAVILEGCYATPSADSDDRSRFSLIQNRCPSNSRLVKVEASGPSLPGRFTALVSLFTGDYDTIFLHCSLSMCEPGQASCSQTCRSRVSRAVSLRTPLTIGPISWESEVREDVIPPAGASNE</sequence>
<dbReference type="FunFam" id="3.40.50.300:FF:000366">
    <property type="entry name" value="GTPase, IMAP family member 2"/>
    <property type="match status" value="1"/>
</dbReference>
<keyword evidence="8" id="KW-1185">Reference proteome</keyword>
<dbReference type="InterPro" id="IPR006703">
    <property type="entry name" value="G_AIG1"/>
</dbReference>
<feature type="region of interest" description="Disordered" evidence="4">
    <location>
        <begin position="64"/>
        <end position="86"/>
    </location>
</feature>
<dbReference type="Proteomes" id="UP001152622">
    <property type="component" value="Chromosome 4"/>
</dbReference>
<dbReference type="InterPro" id="IPR027417">
    <property type="entry name" value="P-loop_NTPase"/>
</dbReference>
<organism evidence="7 8">
    <name type="scientific">Synaphobranchus kaupii</name>
    <name type="common">Kaup's arrowtooth eel</name>
    <dbReference type="NCBI Taxonomy" id="118154"/>
    <lineage>
        <taxon>Eukaryota</taxon>
        <taxon>Metazoa</taxon>
        <taxon>Chordata</taxon>
        <taxon>Craniata</taxon>
        <taxon>Vertebrata</taxon>
        <taxon>Euteleostomi</taxon>
        <taxon>Actinopterygii</taxon>
        <taxon>Neopterygii</taxon>
        <taxon>Teleostei</taxon>
        <taxon>Anguilliformes</taxon>
        <taxon>Synaphobranchidae</taxon>
        <taxon>Synaphobranchus</taxon>
    </lineage>
</organism>
<dbReference type="Pfam" id="PF00100">
    <property type="entry name" value="Zona_pellucida"/>
    <property type="match status" value="1"/>
</dbReference>
<reference evidence="7" key="1">
    <citation type="journal article" date="2023" name="Science">
        <title>Genome structures resolve the early diversification of teleost fishes.</title>
        <authorList>
            <person name="Parey E."/>
            <person name="Louis A."/>
            <person name="Montfort J."/>
            <person name="Bouchez O."/>
            <person name="Roques C."/>
            <person name="Iampietro C."/>
            <person name="Lluch J."/>
            <person name="Castinel A."/>
            <person name="Donnadieu C."/>
            <person name="Desvignes T."/>
            <person name="Floi Bucao C."/>
            <person name="Jouanno E."/>
            <person name="Wen M."/>
            <person name="Mejri S."/>
            <person name="Dirks R."/>
            <person name="Jansen H."/>
            <person name="Henkel C."/>
            <person name="Chen W.J."/>
            <person name="Zahm M."/>
            <person name="Cabau C."/>
            <person name="Klopp C."/>
            <person name="Thompson A.W."/>
            <person name="Robinson-Rechavi M."/>
            <person name="Braasch I."/>
            <person name="Lecointre G."/>
            <person name="Bobe J."/>
            <person name="Postlethwait J.H."/>
            <person name="Berthelot C."/>
            <person name="Roest Crollius H."/>
            <person name="Guiguen Y."/>
        </authorList>
    </citation>
    <scope>NUCLEOTIDE SEQUENCE</scope>
    <source>
        <strain evidence="7">WJC10195</strain>
    </source>
</reference>
<dbReference type="InterPro" id="IPR042235">
    <property type="entry name" value="ZP-C_dom"/>
</dbReference>
<evidence type="ECO:0000256" key="4">
    <source>
        <dbReference type="SAM" id="MobiDB-lite"/>
    </source>
</evidence>
<dbReference type="Gene3D" id="2.60.40.4100">
    <property type="entry name" value="Zona pellucida, ZP-C domain"/>
    <property type="match status" value="1"/>
</dbReference>
<keyword evidence="2" id="KW-0547">Nucleotide-binding</keyword>
<dbReference type="PANTHER" id="PTHR10903">
    <property type="entry name" value="GTPASE, IMAP FAMILY MEMBER-RELATED"/>
    <property type="match status" value="1"/>
</dbReference>
<feature type="region of interest" description="Disordered" evidence="4">
    <location>
        <begin position="1"/>
        <end position="26"/>
    </location>
</feature>
<comment type="caution">
    <text evidence="7">The sequence shown here is derived from an EMBL/GenBank/DDBJ whole genome shotgun (WGS) entry which is preliminary data.</text>
</comment>
<evidence type="ECO:0000256" key="1">
    <source>
        <dbReference type="ARBA" id="ARBA00008535"/>
    </source>
</evidence>